<dbReference type="InterPro" id="IPR036412">
    <property type="entry name" value="HAD-like_sf"/>
</dbReference>
<dbReference type="PANTHER" id="PTHR10000:SF8">
    <property type="entry name" value="HAD SUPERFAMILY HYDROLASE-LIKE, TYPE 3"/>
    <property type="match status" value="1"/>
</dbReference>
<dbReference type="Pfam" id="PF08282">
    <property type="entry name" value="Hydrolase_3"/>
    <property type="match status" value="1"/>
</dbReference>
<dbReference type="GO" id="GO:0016791">
    <property type="term" value="F:phosphatase activity"/>
    <property type="evidence" value="ECO:0007669"/>
    <property type="project" value="UniProtKB-ARBA"/>
</dbReference>
<gene>
    <name evidence="1" type="ORF">ECB94_15870</name>
</gene>
<dbReference type="AlphaFoldDB" id="A0A3G4VCU2"/>
<dbReference type="RefSeq" id="WP_124940985.1">
    <property type="nucleotide sequence ID" value="NZ_CP033577.1"/>
</dbReference>
<accession>A0A3G4VCU2</accession>
<evidence type="ECO:0000313" key="1">
    <source>
        <dbReference type="EMBL" id="AYV22633.1"/>
    </source>
</evidence>
<keyword evidence="1" id="KW-0378">Hydrolase</keyword>
<dbReference type="Proteomes" id="UP000279760">
    <property type="component" value="Chromosome 1"/>
</dbReference>
<dbReference type="Gene3D" id="3.40.50.1000">
    <property type="entry name" value="HAD superfamily/HAD-like"/>
    <property type="match status" value="2"/>
</dbReference>
<name>A0A3G4VCU2_9VIBR</name>
<reference evidence="1 2" key="1">
    <citation type="submission" date="2018-11" db="EMBL/GenBank/DDBJ databases">
        <title>Complete Genome Sequence of Vbrio mediterranei 117-T6: a Potential Pathogen Bacteria Isolated from the Conchocelis of Pyropia.</title>
        <authorList>
            <person name="Liu Q."/>
        </authorList>
    </citation>
    <scope>NUCLEOTIDE SEQUENCE [LARGE SCALE GENOMIC DNA]</scope>
    <source>
        <strain evidence="1 2">117-T6</strain>
    </source>
</reference>
<protein>
    <submittedName>
        <fullName evidence="1">HAD-IIB family hydrolase</fullName>
    </submittedName>
</protein>
<dbReference type="InterPro" id="IPR023214">
    <property type="entry name" value="HAD_sf"/>
</dbReference>
<dbReference type="GO" id="GO:0005829">
    <property type="term" value="C:cytosol"/>
    <property type="evidence" value="ECO:0007669"/>
    <property type="project" value="TreeGrafter"/>
</dbReference>
<organism evidence="1 2">
    <name type="scientific">Vibrio mediterranei</name>
    <dbReference type="NCBI Taxonomy" id="689"/>
    <lineage>
        <taxon>Bacteria</taxon>
        <taxon>Pseudomonadati</taxon>
        <taxon>Pseudomonadota</taxon>
        <taxon>Gammaproteobacteria</taxon>
        <taxon>Vibrionales</taxon>
        <taxon>Vibrionaceae</taxon>
        <taxon>Vibrio</taxon>
    </lineage>
</organism>
<evidence type="ECO:0000313" key="2">
    <source>
        <dbReference type="Proteomes" id="UP000279760"/>
    </source>
</evidence>
<dbReference type="PANTHER" id="PTHR10000">
    <property type="entry name" value="PHOSPHOSERINE PHOSPHATASE"/>
    <property type="match status" value="1"/>
</dbReference>
<dbReference type="GO" id="GO:0000287">
    <property type="term" value="F:magnesium ion binding"/>
    <property type="evidence" value="ECO:0007669"/>
    <property type="project" value="TreeGrafter"/>
</dbReference>
<dbReference type="SUPFAM" id="SSF56784">
    <property type="entry name" value="HAD-like"/>
    <property type="match status" value="1"/>
</dbReference>
<dbReference type="EMBL" id="CP033577">
    <property type="protein sequence ID" value="AYV22633.1"/>
    <property type="molecule type" value="Genomic_DNA"/>
</dbReference>
<dbReference type="InterPro" id="IPR006379">
    <property type="entry name" value="HAD-SF_hydro_IIB"/>
</dbReference>
<dbReference type="NCBIfam" id="TIGR01484">
    <property type="entry name" value="HAD-SF-IIB"/>
    <property type="match status" value="1"/>
</dbReference>
<sequence length="270" mass="30139">MPKSLSALSPHQARKIEWLFTDVDDTLTWEGALPPETLLALNKLRSSGIKVVAVTGACAGWCDQIAKLWPVHGVIGENGAFWMMKNQQGFHVHSLQPMDEMRSNQKILLQRLETLLVHYPGIEFANDQSYRFCDVAINLGQDREPVADDVSTRLLNEIRSLVVNGQKVKATQSSIHINVWLGEHSKRFSSEQYLKVSGNQNVFALETLTYIGDSLNDESMFDWLPITFGVNNLTPLLSKLRAKPSYITSANGGYGFAELAQQLVEARHSA</sequence>
<proteinExistence type="predicted"/>